<dbReference type="Proteomes" id="UP001642360">
    <property type="component" value="Unassembled WGS sequence"/>
</dbReference>
<dbReference type="Gene3D" id="3.30.930.10">
    <property type="entry name" value="Bira Bifunctional Protein, Domain 2"/>
    <property type="match status" value="2"/>
</dbReference>
<dbReference type="SUPFAM" id="SSF55681">
    <property type="entry name" value="Class II aaRS and biotin synthetases"/>
    <property type="match status" value="1"/>
</dbReference>
<dbReference type="InterPro" id="IPR004143">
    <property type="entry name" value="BPL_LPL_catalytic"/>
</dbReference>
<dbReference type="Pfam" id="PF21948">
    <property type="entry name" value="LplA-B_cat"/>
    <property type="match status" value="1"/>
</dbReference>
<evidence type="ECO:0000259" key="2">
    <source>
        <dbReference type="PROSITE" id="PS51733"/>
    </source>
</evidence>
<gene>
    <name evidence="3" type="ORF">ILEXP_LOCUS17755</name>
</gene>
<proteinExistence type="predicted"/>
<dbReference type="PANTHER" id="PTHR10993:SF7">
    <property type="entry name" value="LIPOYLTRANSFERASE 2, MITOCHONDRIAL-RELATED"/>
    <property type="match status" value="1"/>
</dbReference>
<dbReference type="PROSITE" id="PS51733">
    <property type="entry name" value="BPL_LPL_CATALYTIC"/>
    <property type="match status" value="1"/>
</dbReference>
<keyword evidence="1" id="KW-0812">Transmembrane</keyword>
<keyword evidence="1" id="KW-1133">Transmembrane helix</keyword>
<dbReference type="EMBL" id="CAUOFW020001923">
    <property type="protein sequence ID" value="CAK9149688.1"/>
    <property type="molecule type" value="Genomic_DNA"/>
</dbReference>
<reference evidence="3 4" key="1">
    <citation type="submission" date="2024-02" db="EMBL/GenBank/DDBJ databases">
        <authorList>
            <person name="Vignale AGUSTIN F."/>
            <person name="Sosa J E."/>
            <person name="Modenutti C."/>
        </authorList>
    </citation>
    <scope>NUCLEOTIDE SEQUENCE [LARGE SCALE GENOMIC DNA]</scope>
</reference>
<protein>
    <recommendedName>
        <fullName evidence="2">BPL/LPL catalytic domain-containing protein</fullName>
    </recommendedName>
</protein>
<organism evidence="3 4">
    <name type="scientific">Ilex paraguariensis</name>
    <name type="common">yerba mate</name>
    <dbReference type="NCBI Taxonomy" id="185542"/>
    <lineage>
        <taxon>Eukaryota</taxon>
        <taxon>Viridiplantae</taxon>
        <taxon>Streptophyta</taxon>
        <taxon>Embryophyta</taxon>
        <taxon>Tracheophyta</taxon>
        <taxon>Spermatophyta</taxon>
        <taxon>Magnoliopsida</taxon>
        <taxon>eudicotyledons</taxon>
        <taxon>Gunneridae</taxon>
        <taxon>Pentapetalae</taxon>
        <taxon>asterids</taxon>
        <taxon>campanulids</taxon>
        <taxon>Aquifoliales</taxon>
        <taxon>Aquifoliaceae</taxon>
        <taxon>Ilex</taxon>
    </lineage>
</organism>
<feature type="transmembrane region" description="Helical" evidence="1">
    <location>
        <begin position="51"/>
        <end position="74"/>
    </location>
</feature>
<dbReference type="InterPro" id="IPR045864">
    <property type="entry name" value="aa-tRNA-synth_II/BPL/LPL"/>
</dbReference>
<accession>A0ABC8RXI1</accession>
<comment type="caution">
    <text evidence="3">The sequence shown here is derived from an EMBL/GenBank/DDBJ whole genome shotgun (WGS) entry which is preliminary data.</text>
</comment>
<keyword evidence="1" id="KW-0472">Membrane</keyword>
<sequence>MLIILQHHPVYILGSGSTEDHLNFELKDAPFDVYRTECSGEVTYHGPGQPFWLFCVPNMLCIFVAMLLVMYPIINLRCHKMEELHWYLRTLEEVDIRVLSSTFSIKASWLKGLTGVWVGMFCNPFTDVFSSLYGVLLVSHRDPFV</sequence>
<dbReference type="PANTHER" id="PTHR10993">
    <property type="entry name" value="OCTANOYLTRANSFERASE"/>
    <property type="match status" value="1"/>
</dbReference>
<feature type="domain" description="BPL/LPL catalytic" evidence="2">
    <location>
        <begin position="1"/>
        <end position="145"/>
    </location>
</feature>
<evidence type="ECO:0000313" key="4">
    <source>
        <dbReference type="Proteomes" id="UP001642360"/>
    </source>
</evidence>
<keyword evidence="4" id="KW-1185">Reference proteome</keyword>
<dbReference type="AlphaFoldDB" id="A0ABC8RXI1"/>
<evidence type="ECO:0000313" key="3">
    <source>
        <dbReference type="EMBL" id="CAK9149688.1"/>
    </source>
</evidence>
<evidence type="ECO:0000256" key="1">
    <source>
        <dbReference type="SAM" id="Phobius"/>
    </source>
</evidence>
<name>A0ABC8RXI1_9AQUA</name>